<proteinExistence type="predicted"/>
<dbReference type="OrthoDB" id="5570141at2"/>
<organism evidence="3 4">
    <name type="scientific">Methylocaldum marinum</name>
    <dbReference type="NCBI Taxonomy" id="1432792"/>
    <lineage>
        <taxon>Bacteria</taxon>
        <taxon>Pseudomonadati</taxon>
        <taxon>Pseudomonadota</taxon>
        <taxon>Gammaproteobacteria</taxon>
        <taxon>Methylococcales</taxon>
        <taxon>Methylococcaceae</taxon>
        <taxon>Methylocaldum</taxon>
    </lineage>
</organism>
<feature type="chain" id="PRO_5013077924" description="Low-complexity protein" evidence="2">
    <location>
        <begin position="25"/>
        <end position="107"/>
    </location>
</feature>
<reference evidence="3 4" key="1">
    <citation type="submission" date="2016-12" db="EMBL/GenBank/DDBJ databases">
        <title>Genome sequencing of Methylocaldum marinum.</title>
        <authorList>
            <person name="Takeuchi M."/>
            <person name="Kamagata Y."/>
            <person name="Hiraoka S."/>
            <person name="Oshima K."/>
            <person name="Hattori M."/>
            <person name="Iwasaki W."/>
        </authorList>
    </citation>
    <scope>NUCLEOTIDE SEQUENCE [LARGE SCALE GENOMIC DNA]</scope>
    <source>
        <strain evidence="3 4">S8</strain>
    </source>
</reference>
<evidence type="ECO:0000256" key="2">
    <source>
        <dbReference type="SAM" id="SignalP"/>
    </source>
</evidence>
<feature type="compositionally biased region" description="Basic and acidic residues" evidence="1">
    <location>
        <begin position="93"/>
        <end position="107"/>
    </location>
</feature>
<dbReference type="EMBL" id="AP017928">
    <property type="protein sequence ID" value="BBA32960.1"/>
    <property type="molecule type" value="Genomic_DNA"/>
</dbReference>
<keyword evidence="4" id="KW-1185">Reference proteome</keyword>
<keyword evidence="2" id="KW-0732">Signal</keyword>
<feature type="signal peptide" evidence="2">
    <location>
        <begin position="1"/>
        <end position="24"/>
    </location>
</feature>
<name>A0A250KMN1_9GAMM</name>
<dbReference type="Proteomes" id="UP000266313">
    <property type="component" value="Chromosome"/>
</dbReference>
<feature type="region of interest" description="Disordered" evidence="1">
    <location>
        <begin position="73"/>
        <end position="107"/>
    </location>
</feature>
<evidence type="ECO:0000256" key="1">
    <source>
        <dbReference type="SAM" id="MobiDB-lite"/>
    </source>
</evidence>
<protein>
    <recommendedName>
        <fullName evidence="5">Low-complexity protein</fullName>
    </recommendedName>
</protein>
<gene>
    <name evidence="3" type="ORF">sS8_0995</name>
</gene>
<accession>A0A250KMN1</accession>
<evidence type="ECO:0000313" key="3">
    <source>
        <dbReference type="EMBL" id="BBA32960.1"/>
    </source>
</evidence>
<sequence length="107" mass="11425">MSKRVLKTVMGAAVVTSFSAVANASENPFGIKDLDNGYLQVAEAGKEQKEMVCGEGKCGGQMMKNPEMNCGAMKQNSQEQDKKAMEGKCAGMKSDKEQPADADKKAE</sequence>
<evidence type="ECO:0000313" key="4">
    <source>
        <dbReference type="Proteomes" id="UP000266313"/>
    </source>
</evidence>
<dbReference type="AlphaFoldDB" id="A0A250KMN1"/>
<dbReference type="KEGG" id="mmai:sS8_0995"/>
<dbReference type="RefSeq" id="WP_119628651.1">
    <property type="nucleotide sequence ID" value="NZ_AP017928.1"/>
</dbReference>
<evidence type="ECO:0008006" key="5">
    <source>
        <dbReference type="Google" id="ProtNLM"/>
    </source>
</evidence>